<dbReference type="Proteomes" id="UP000814033">
    <property type="component" value="Unassembled WGS sequence"/>
</dbReference>
<name>A0ACB8R090_9AGAM</name>
<proteinExistence type="predicted"/>
<feature type="non-terminal residue" evidence="1">
    <location>
        <position position="1"/>
    </location>
</feature>
<keyword evidence="2" id="KW-1185">Reference proteome</keyword>
<accession>A0ACB8R090</accession>
<reference evidence="1" key="1">
    <citation type="submission" date="2021-02" db="EMBL/GenBank/DDBJ databases">
        <authorList>
            <consortium name="DOE Joint Genome Institute"/>
            <person name="Ahrendt S."/>
            <person name="Looney B.P."/>
            <person name="Miyauchi S."/>
            <person name="Morin E."/>
            <person name="Drula E."/>
            <person name="Courty P.E."/>
            <person name="Chicoki N."/>
            <person name="Fauchery L."/>
            <person name="Kohler A."/>
            <person name="Kuo A."/>
            <person name="Labutti K."/>
            <person name="Pangilinan J."/>
            <person name="Lipzen A."/>
            <person name="Riley R."/>
            <person name="Andreopoulos W."/>
            <person name="He G."/>
            <person name="Johnson J."/>
            <person name="Barry K.W."/>
            <person name="Grigoriev I.V."/>
            <person name="Nagy L."/>
            <person name="Hibbett D."/>
            <person name="Henrissat B."/>
            <person name="Matheny P.B."/>
            <person name="Labbe J."/>
            <person name="Martin F."/>
        </authorList>
    </citation>
    <scope>NUCLEOTIDE SEQUENCE</scope>
    <source>
        <strain evidence="1">FP105234-sp</strain>
    </source>
</reference>
<comment type="caution">
    <text evidence="1">The sequence shown here is derived from an EMBL/GenBank/DDBJ whole genome shotgun (WGS) entry which is preliminary data.</text>
</comment>
<evidence type="ECO:0000313" key="1">
    <source>
        <dbReference type="EMBL" id="KAI0037307.1"/>
    </source>
</evidence>
<dbReference type="EMBL" id="MU277103">
    <property type="protein sequence ID" value="KAI0037307.1"/>
    <property type="molecule type" value="Genomic_DNA"/>
</dbReference>
<sequence>RPDEVRVWMKNGRKFDRIQGVSKVAAFGKRWRSWWSVMQPEWRRAAAQPWPMVRENREDEPWDELRKGGQNGFVLILLTLVWWT</sequence>
<protein>
    <submittedName>
        <fullName evidence="1">Uncharacterized protein</fullName>
    </submittedName>
</protein>
<evidence type="ECO:0000313" key="2">
    <source>
        <dbReference type="Proteomes" id="UP000814033"/>
    </source>
</evidence>
<gene>
    <name evidence="1" type="ORF">FA95DRAFT_1470623</name>
</gene>
<feature type="non-terminal residue" evidence="1">
    <location>
        <position position="84"/>
    </location>
</feature>
<organism evidence="1 2">
    <name type="scientific">Auriscalpium vulgare</name>
    <dbReference type="NCBI Taxonomy" id="40419"/>
    <lineage>
        <taxon>Eukaryota</taxon>
        <taxon>Fungi</taxon>
        <taxon>Dikarya</taxon>
        <taxon>Basidiomycota</taxon>
        <taxon>Agaricomycotina</taxon>
        <taxon>Agaricomycetes</taxon>
        <taxon>Russulales</taxon>
        <taxon>Auriscalpiaceae</taxon>
        <taxon>Auriscalpium</taxon>
    </lineage>
</organism>
<reference evidence="1" key="2">
    <citation type="journal article" date="2022" name="New Phytol.">
        <title>Evolutionary transition to the ectomycorrhizal habit in the genomes of a hyperdiverse lineage of mushroom-forming fungi.</title>
        <authorList>
            <person name="Looney B."/>
            <person name="Miyauchi S."/>
            <person name="Morin E."/>
            <person name="Drula E."/>
            <person name="Courty P.E."/>
            <person name="Kohler A."/>
            <person name="Kuo A."/>
            <person name="LaButti K."/>
            <person name="Pangilinan J."/>
            <person name="Lipzen A."/>
            <person name="Riley R."/>
            <person name="Andreopoulos W."/>
            <person name="He G."/>
            <person name="Johnson J."/>
            <person name="Nolan M."/>
            <person name="Tritt A."/>
            <person name="Barry K.W."/>
            <person name="Grigoriev I.V."/>
            <person name="Nagy L.G."/>
            <person name="Hibbett D."/>
            <person name="Henrissat B."/>
            <person name="Matheny P.B."/>
            <person name="Labbe J."/>
            <person name="Martin F.M."/>
        </authorList>
    </citation>
    <scope>NUCLEOTIDE SEQUENCE</scope>
    <source>
        <strain evidence="1">FP105234-sp</strain>
    </source>
</reference>